<reference evidence="9" key="1">
    <citation type="submission" date="2023-08" db="EMBL/GenBank/DDBJ databases">
        <title>Emergence of clinically-relevant ST2 carbapenem-resistant Acinetobacter baumannii strains in hospital sewages in Zhejiang, East of China.</title>
        <authorList>
            <person name="Kaichao C."/>
            <person name="Zhang R."/>
        </authorList>
    </citation>
    <scope>NUCLEOTIDE SEQUENCE</scope>
    <source>
        <strain evidence="9">M-RB-37</strain>
    </source>
</reference>
<keyword evidence="3" id="KW-1003">Cell membrane</keyword>
<evidence type="ECO:0000256" key="2">
    <source>
        <dbReference type="ARBA" id="ARBA00007776"/>
    </source>
</evidence>
<dbReference type="InterPro" id="IPR007227">
    <property type="entry name" value="Cell_shape_determining_MreD"/>
</dbReference>
<feature type="transmembrane region" description="Helical" evidence="8">
    <location>
        <begin position="80"/>
        <end position="100"/>
    </location>
</feature>
<evidence type="ECO:0000256" key="5">
    <source>
        <dbReference type="ARBA" id="ARBA00022960"/>
    </source>
</evidence>
<feature type="transmembrane region" description="Helical" evidence="8">
    <location>
        <begin position="107"/>
        <end position="130"/>
    </location>
</feature>
<name>A0AAW8JAI0_9GAMM</name>
<dbReference type="PANTHER" id="PTHR37484">
    <property type="entry name" value="ROD SHAPE-DETERMINING PROTEIN MRED"/>
    <property type="match status" value="1"/>
</dbReference>
<evidence type="ECO:0000313" key="10">
    <source>
        <dbReference type="Proteomes" id="UP001243844"/>
    </source>
</evidence>
<dbReference type="GO" id="GO:0008360">
    <property type="term" value="P:regulation of cell shape"/>
    <property type="evidence" value="ECO:0007669"/>
    <property type="project" value="UniProtKB-KW"/>
</dbReference>
<comment type="similarity">
    <text evidence="2">Belongs to the MreD family.</text>
</comment>
<evidence type="ECO:0000256" key="1">
    <source>
        <dbReference type="ARBA" id="ARBA00004651"/>
    </source>
</evidence>
<protein>
    <submittedName>
        <fullName evidence="9">Rod shape-determining protein MreD</fullName>
    </submittedName>
</protein>
<sequence>MQIAKKLPSNTQRKDPFLIIVFSVVLASVLVVYPLNYSVAAWRPLFMLLVVLFWSLCQPVWCGVWFAFATGLYTDLLLDAPLGLNALSYVLIVFISRYFIREKRILTFLNLWLIVAIACFAHITFIHVAQVMGGIPFSMTRHWMPLLSSLLFWPVLYYLLKRWRV</sequence>
<keyword evidence="6 8" id="KW-1133">Transmembrane helix</keyword>
<dbReference type="Proteomes" id="UP001243844">
    <property type="component" value="Unassembled WGS sequence"/>
</dbReference>
<dbReference type="RefSeq" id="WP_308975365.1">
    <property type="nucleotide sequence ID" value="NZ_JAVIDL010000034.1"/>
</dbReference>
<organism evidence="9 10">
    <name type="scientific">Acinetobacter rudis</name>
    <dbReference type="NCBI Taxonomy" id="632955"/>
    <lineage>
        <taxon>Bacteria</taxon>
        <taxon>Pseudomonadati</taxon>
        <taxon>Pseudomonadota</taxon>
        <taxon>Gammaproteobacteria</taxon>
        <taxon>Moraxellales</taxon>
        <taxon>Moraxellaceae</taxon>
        <taxon>Acinetobacter</taxon>
    </lineage>
</organism>
<dbReference type="GO" id="GO:0005886">
    <property type="term" value="C:plasma membrane"/>
    <property type="evidence" value="ECO:0007669"/>
    <property type="project" value="UniProtKB-SubCell"/>
</dbReference>
<gene>
    <name evidence="9" type="primary">mreD</name>
    <name evidence="9" type="ORF">RFH47_13830</name>
</gene>
<feature type="transmembrane region" description="Helical" evidence="8">
    <location>
        <begin position="45"/>
        <end position="68"/>
    </location>
</feature>
<accession>A0AAW8JAI0</accession>
<evidence type="ECO:0000256" key="4">
    <source>
        <dbReference type="ARBA" id="ARBA00022692"/>
    </source>
</evidence>
<comment type="subcellular location">
    <subcellularLocation>
        <location evidence="1">Cell membrane</location>
        <topology evidence="1">Multi-pass membrane protein</topology>
    </subcellularLocation>
</comment>
<proteinExistence type="inferred from homology"/>
<dbReference type="AlphaFoldDB" id="A0AAW8JAI0"/>
<feature type="transmembrane region" description="Helical" evidence="8">
    <location>
        <begin position="16"/>
        <end position="33"/>
    </location>
</feature>
<dbReference type="Pfam" id="PF04093">
    <property type="entry name" value="MreD"/>
    <property type="match status" value="1"/>
</dbReference>
<keyword evidence="4 8" id="KW-0812">Transmembrane</keyword>
<feature type="transmembrane region" description="Helical" evidence="8">
    <location>
        <begin position="142"/>
        <end position="160"/>
    </location>
</feature>
<dbReference type="InterPro" id="IPR026034">
    <property type="entry name" value="MreD_proteobac"/>
</dbReference>
<dbReference type="EMBL" id="JAVIDL010000034">
    <property type="protein sequence ID" value="MDQ8936800.1"/>
    <property type="molecule type" value="Genomic_DNA"/>
</dbReference>
<evidence type="ECO:0000256" key="3">
    <source>
        <dbReference type="ARBA" id="ARBA00022475"/>
    </source>
</evidence>
<keyword evidence="5" id="KW-0133">Cell shape</keyword>
<evidence type="ECO:0000256" key="7">
    <source>
        <dbReference type="ARBA" id="ARBA00023136"/>
    </source>
</evidence>
<evidence type="ECO:0000256" key="6">
    <source>
        <dbReference type="ARBA" id="ARBA00022989"/>
    </source>
</evidence>
<keyword evidence="7 8" id="KW-0472">Membrane</keyword>
<evidence type="ECO:0000256" key="8">
    <source>
        <dbReference type="SAM" id="Phobius"/>
    </source>
</evidence>
<evidence type="ECO:0000313" key="9">
    <source>
        <dbReference type="EMBL" id="MDQ8936800.1"/>
    </source>
</evidence>
<comment type="caution">
    <text evidence="9">The sequence shown here is derived from an EMBL/GenBank/DDBJ whole genome shotgun (WGS) entry which is preliminary data.</text>
</comment>
<dbReference type="NCBIfam" id="TIGR03426">
    <property type="entry name" value="shape_MreD"/>
    <property type="match status" value="1"/>
</dbReference>
<dbReference type="PANTHER" id="PTHR37484:SF1">
    <property type="entry name" value="ROD SHAPE-DETERMINING PROTEIN MRED"/>
    <property type="match status" value="1"/>
</dbReference>